<dbReference type="AlphaFoldDB" id="A0A0L6JNU4"/>
<evidence type="ECO:0000313" key="3">
    <source>
        <dbReference type="Proteomes" id="UP000036923"/>
    </source>
</evidence>
<sequence>MLSVSKKALIYRDLKAIWGFALIIFIELVFLYNSNLIIDYGGLRLYSFKSVRNIIFLFFSSITLVIVSKSLFQFERDGDYDTSDENIPLLKKSFLGSKWLAGVLTITAAFALEYIVLNCVLLLKGAWTAFIHEVSIRYLAIYMMALFAFAFVSFLQSINLWTLKENLAAILMSIVPVSFLLVYYGQYSFFRSSQTFFSSYFTWYFNGFWDHVFLSILTGLFTPSGPIPIDAYIYDDSLYGAQPDILFATLMRCGSYLAVSMVLFLISWFFFGRIKAKNNNVSLLKSIIRFAAVFMIWVLFIIATAFIHGYIRVDHAI</sequence>
<proteinExistence type="predicted"/>
<feature type="transmembrane region" description="Helical" evidence="1">
    <location>
        <begin position="245"/>
        <end position="270"/>
    </location>
</feature>
<gene>
    <name evidence="2" type="ORF">Bccel_2725</name>
</gene>
<comment type="caution">
    <text evidence="2">The sequence shown here is derived from an EMBL/GenBank/DDBJ whole genome shotgun (WGS) entry which is preliminary data.</text>
</comment>
<organism evidence="2 3">
    <name type="scientific">Pseudobacteroides cellulosolvens ATCC 35603 = DSM 2933</name>
    <dbReference type="NCBI Taxonomy" id="398512"/>
    <lineage>
        <taxon>Bacteria</taxon>
        <taxon>Bacillati</taxon>
        <taxon>Bacillota</taxon>
        <taxon>Clostridia</taxon>
        <taxon>Eubacteriales</taxon>
        <taxon>Oscillospiraceae</taxon>
        <taxon>Pseudobacteroides</taxon>
    </lineage>
</organism>
<evidence type="ECO:0000313" key="2">
    <source>
        <dbReference type="EMBL" id="KNY27454.1"/>
    </source>
</evidence>
<feature type="transmembrane region" description="Helical" evidence="1">
    <location>
        <begin position="135"/>
        <end position="155"/>
    </location>
</feature>
<feature type="transmembrane region" description="Helical" evidence="1">
    <location>
        <begin position="201"/>
        <end position="225"/>
    </location>
</feature>
<dbReference type="EMBL" id="LGTC01000001">
    <property type="protein sequence ID" value="KNY27454.1"/>
    <property type="molecule type" value="Genomic_DNA"/>
</dbReference>
<keyword evidence="1" id="KW-0812">Transmembrane</keyword>
<evidence type="ECO:0000256" key="1">
    <source>
        <dbReference type="SAM" id="Phobius"/>
    </source>
</evidence>
<feature type="transmembrane region" description="Helical" evidence="1">
    <location>
        <begin position="16"/>
        <end position="33"/>
    </location>
</feature>
<reference evidence="3" key="1">
    <citation type="submission" date="2015-07" db="EMBL/GenBank/DDBJ databases">
        <title>Near-Complete Genome Sequence of the Cellulolytic Bacterium Bacteroides (Pseudobacteroides) cellulosolvens ATCC 35603.</title>
        <authorList>
            <person name="Dassa B."/>
            <person name="Utturkar S.M."/>
            <person name="Klingeman D.M."/>
            <person name="Hurt R.A."/>
            <person name="Keller M."/>
            <person name="Xu J."/>
            <person name="Reddy Y.H.K."/>
            <person name="Borovok I."/>
            <person name="Grinberg I.R."/>
            <person name="Lamed R."/>
            <person name="Zhivin O."/>
            <person name="Bayer E.A."/>
            <person name="Brown S.D."/>
        </authorList>
    </citation>
    <scope>NUCLEOTIDE SEQUENCE [LARGE SCALE GENOMIC DNA]</scope>
    <source>
        <strain evidence="3">DSM 2933</strain>
    </source>
</reference>
<keyword evidence="1" id="KW-1133">Transmembrane helix</keyword>
<feature type="transmembrane region" description="Helical" evidence="1">
    <location>
        <begin position="99"/>
        <end position="123"/>
    </location>
</feature>
<name>A0A0L6JNU4_9FIRM</name>
<dbReference type="Proteomes" id="UP000036923">
    <property type="component" value="Unassembled WGS sequence"/>
</dbReference>
<dbReference type="STRING" id="398512.Bccel_2725"/>
<feature type="transmembrane region" description="Helical" evidence="1">
    <location>
        <begin position="167"/>
        <end position="189"/>
    </location>
</feature>
<keyword evidence="1" id="KW-0472">Membrane</keyword>
<protein>
    <submittedName>
        <fullName evidence="2">Uncharacterized protein</fullName>
    </submittedName>
</protein>
<accession>A0A0L6JNU4</accession>
<feature type="transmembrane region" description="Helical" evidence="1">
    <location>
        <begin position="54"/>
        <end position="72"/>
    </location>
</feature>
<feature type="transmembrane region" description="Helical" evidence="1">
    <location>
        <begin position="290"/>
        <end position="311"/>
    </location>
</feature>
<keyword evidence="3" id="KW-1185">Reference proteome</keyword>